<dbReference type="Proteomes" id="UP000660262">
    <property type="component" value="Unassembled WGS sequence"/>
</dbReference>
<keyword evidence="9" id="KW-1133">Transmembrane helix</keyword>
<dbReference type="GO" id="GO:0071586">
    <property type="term" value="P:CAAX-box protein processing"/>
    <property type="evidence" value="ECO:0007669"/>
    <property type="project" value="UniProtKB-UniRule"/>
</dbReference>
<evidence type="ECO:0000313" key="12">
    <source>
        <dbReference type="EMBL" id="GHP02342.1"/>
    </source>
</evidence>
<feature type="binding site" evidence="8">
    <location>
        <position position="320"/>
    </location>
    <ligand>
        <name>Zn(2+)</name>
        <dbReference type="ChEBI" id="CHEBI:29105"/>
        <note>catalytic</note>
    </ligand>
</feature>
<dbReference type="Pfam" id="PF01435">
    <property type="entry name" value="Peptidase_M48"/>
    <property type="match status" value="1"/>
</dbReference>
<evidence type="ECO:0000256" key="3">
    <source>
        <dbReference type="ARBA" id="ARBA00022801"/>
    </source>
</evidence>
<dbReference type="InterPro" id="IPR001915">
    <property type="entry name" value="Peptidase_M48"/>
</dbReference>
<feature type="active site" evidence="7">
    <location>
        <position position="317"/>
    </location>
</feature>
<evidence type="ECO:0000256" key="6">
    <source>
        <dbReference type="ARBA" id="ARBA00044456"/>
    </source>
</evidence>
<dbReference type="GO" id="GO:0004222">
    <property type="term" value="F:metalloendopeptidase activity"/>
    <property type="evidence" value="ECO:0007669"/>
    <property type="project" value="UniProtKB-UniRule"/>
</dbReference>
<keyword evidence="4 8" id="KW-0862">Zinc</keyword>
<dbReference type="GO" id="GO:0046872">
    <property type="term" value="F:metal ion binding"/>
    <property type="evidence" value="ECO:0007669"/>
    <property type="project" value="UniProtKB-UniRule"/>
</dbReference>
<evidence type="ECO:0000259" key="11">
    <source>
        <dbReference type="Pfam" id="PF16491"/>
    </source>
</evidence>
<feature type="binding site" evidence="8">
    <location>
        <position position="316"/>
    </location>
    <ligand>
        <name>Zn(2+)</name>
        <dbReference type="ChEBI" id="CHEBI:29105"/>
        <note>catalytic</note>
    </ligand>
</feature>
<feature type="binding site" evidence="8">
    <location>
        <position position="400"/>
    </location>
    <ligand>
        <name>Zn(2+)</name>
        <dbReference type="ChEBI" id="CHEBI:29105"/>
        <note>catalytic</note>
    </ligand>
</feature>
<comment type="function">
    <text evidence="9">Proteolytically removes the C-terminal three residues of farnesylated proteins.</text>
</comment>
<dbReference type="EC" id="3.4.24.84" evidence="9"/>
<comment type="similarity">
    <text evidence="9">Belongs to the peptidase M48A family.</text>
</comment>
<evidence type="ECO:0000256" key="8">
    <source>
        <dbReference type="PIRSR" id="PIRSR627057-2"/>
    </source>
</evidence>
<evidence type="ECO:0000259" key="10">
    <source>
        <dbReference type="Pfam" id="PF01435"/>
    </source>
</evidence>
<evidence type="ECO:0000256" key="5">
    <source>
        <dbReference type="ARBA" id="ARBA00023049"/>
    </source>
</evidence>
<feature type="domain" description="Peptidase M48" evidence="10">
    <location>
        <begin position="235"/>
        <end position="454"/>
    </location>
</feature>
<reference evidence="12" key="1">
    <citation type="submission" date="2020-10" db="EMBL/GenBank/DDBJ databases">
        <title>Unveiling of a novel bifunctional photoreceptor, Dualchrome1, isolated from a cosmopolitan green alga.</title>
        <authorList>
            <person name="Suzuki S."/>
            <person name="Kawachi M."/>
        </authorList>
    </citation>
    <scope>NUCLEOTIDE SEQUENCE</scope>
    <source>
        <strain evidence="12">NIES 2893</strain>
    </source>
</reference>
<evidence type="ECO:0000256" key="7">
    <source>
        <dbReference type="PIRSR" id="PIRSR627057-1"/>
    </source>
</evidence>
<comment type="caution">
    <text evidence="12">The sequence shown here is derived from an EMBL/GenBank/DDBJ whole genome shotgun (WGS) entry which is preliminary data.</text>
</comment>
<evidence type="ECO:0000256" key="1">
    <source>
        <dbReference type="ARBA" id="ARBA00022670"/>
    </source>
</evidence>
<name>A0A830H700_9CHLO</name>
<keyword evidence="1 9" id="KW-0645">Protease</keyword>
<comment type="caution">
    <text evidence="9">Lacks conserved residue(s) required for the propagation of feature annotation.</text>
</comment>
<dbReference type="PANTHER" id="PTHR10120">
    <property type="entry name" value="CAAX PRENYL PROTEASE 1"/>
    <property type="match status" value="1"/>
</dbReference>
<organism evidence="12 13">
    <name type="scientific">Pycnococcus provasolii</name>
    <dbReference type="NCBI Taxonomy" id="41880"/>
    <lineage>
        <taxon>Eukaryota</taxon>
        <taxon>Viridiplantae</taxon>
        <taxon>Chlorophyta</taxon>
        <taxon>Pseudoscourfieldiophyceae</taxon>
        <taxon>Pseudoscourfieldiales</taxon>
        <taxon>Pycnococcaceae</taxon>
        <taxon>Pycnococcus</taxon>
    </lineage>
</organism>
<evidence type="ECO:0000256" key="2">
    <source>
        <dbReference type="ARBA" id="ARBA00022723"/>
    </source>
</evidence>
<protein>
    <recommendedName>
        <fullName evidence="9">CAAX prenyl protease</fullName>
        <ecNumber evidence="9">3.4.24.84</ecNumber>
    </recommendedName>
</protein>
<proteinExistence type="inferred from homology"/>
<dbReference type="InterPro" id="IPR032456">
    <property type="entry name" value="Peptidase_M48_N"/>
</dbReference>
<feature type="transmembrane region" description="Helical" evidence="9">
    <location>
        <begin position="169"/>
        <end position="187"/>
    </location>
</feature>
<comment type="catalytic activity">
    <reaction evidence="6 9">
        <text>Hydrolyzes the peptide bond -P2-(S-farnesyl or geranylgeranyl)C-P1'-P2'-P3'-COOH where P1' and P2' are amino acids with aliphatic side chains and P3' is any C-terminal residue.</text>
        <dbReference type="EC" id="3.4.24.84"/>
    </reaction>
</comment>
<keyword evidence="9" id="KW-0256">Endoplasmic reticulum</keyword>
<gene>
    <name evidence="12" type="ORF">PPROV_000109900</name>
</gene>
<comment type="cofactor">
    <cofactor evidence="8 9">
        <name>Zn(2+)</name>
        <dbReference type="ChEBI" id="CHEBI:29105"/>
    </cofactor>
    <text evidence="8 9">Binds 1 zinc ion per subunit.</text>
</comment>
<evidence type="ECO:0000313" key="13">
    <source>
        <dbReference type="Proteomes" id="UP000660262"/>
    </source>
</evidence>
<dbReference type="OrthoDB" id="360839at2759"/>
<keyword evidence="2 8" id="KW-0479">Metal-binding</keyword>
<accession>A0A830H700</accession>
<feature type="active site" description="Proton donor" evidence="7">
    <location>
        <position position="404"/>
    </location>
</feature>
<feature type="transmembrane region" description="Helical" evidence="9">
    <location>
        <begin position="12"/>
        <end position="33"/>
    </location>
</feature>
<dbReference type="EMBL" id="BNJQ01000003">
    <property type="protein sequence ID" value="GHP02342.1"/>
    <property type="molecule type" value="Genomic_DNA"/>
</dbReference>
<keyword evidence="13" id="KW-1185">Reference proteome</keyword>
<feature type="transmembrane region" description="Helical" evidence="9">
    <location>
        <begin position="193"/>
        <end position="215"/>
    </location>
</feature>
<keyword evidence="9" id="KW-0472">Membrane</keyword>
<dbReference type="GO" id="GO:0005789">
    <property type="term" value="C:endoplasmic reticulum membrane"/>
    <property type="evidence" value="ECO:0007669"/>
    <property type="project" value="UniProtKB-SubCell"/>
</dbReference>
<evidence type="ECO:0000256" key="4">
    <source>
        <dbReference type="ARBA" id="ARBA00022833"/>
    </source>
</evidence>
<keyword evidence="3 9" id="KW-0378">Hydrolase</keyword>
<dbReference type="Pfam" id="PF16491">
    <property type="entry name" value="Peptidase_M48_N"/>
    <property type="match status" value="1"/>
</dbReference>
<dbReference type="InterPro" id="IPR027057">
    <property type="entry name" value="CAXX_Prtase_1"/>
</dbReference>
<keyword evidence="5 9" id="KW-0482">Metalloprotease</keyword>
<dbReference type="AlphaFoldDB" id="A0A830H700"/>
<feature type="domain" description="CAAX prenyl protease 1 N-terminal" evidence="11">
    <location>
        <begin position="38"/>
        <end position="225"/>
    </location>
</feature>
<dbReference type="CDD" id="cd07343">
    <property type="entry name" value="M48A_Zmpste24p_like"/>
    <property type="match status" value="1"/>
</dbReference>
<sequence length="484" mass="54434">MAMARPSHTTTSLSLVVVALVFHWCQFLFETVLEFRQRTAIRKPSPPAALRSIFDETWYKASQSYALDRWTYRLIHSVYSTFETHLVISYELMPRVWNACATWAAASTYAVTPTAKEVLASIAFVFLLTLVSVVKDAPWGAYATFVIEAKHGFNKQTVRLWLMDKVKGLGVACVLVPPIIAAVVASIRVFASSAYAVTLLWAVIMAFQLLMVFLYPNFIAPLFNKYDPIPEDSPLRADIVRLAEKVSYPLQKLYVVDGSKRSAHANAYLYGFGKNKRIVLYDTLIKGFAELNEEDEAAKDQDESRNNEHVCSVLAHELGHWNHSHVIKLMVMSSALLFAQLQGYGLIRDSSVLFEAFGYHDHAALPPKPVLIGLLLYQLFSVPVDAFLGFLSNLVSRAFEYQADQFARTLGYAKELAQSLLVLQQSEKGSLWMDSWYGAYHSSHPEIAQRIDALGVVADSDKDFVQKLKRREVARRSGEDKKSA</sequence>
<dbReference type="Gene3D" id="3.30.2010.10">
    <property type="entry name" value="Metalloproteases ('zincins'), catalytic domain"/>
    <property type="match status" value="1"/>
</dbReference>
<comment type="subcellular location">
    <subcellularLocation>
        <location evidence="9">Endoplasmic reticulum membrane</location>
        <topology evidence="9">Multi-pass membrane protein</topology>
    </subcellularLocation>
</comment>
<evidence type="ECO:0000256" key="9">
    <source>
        <dbReference type="RuleBase" id="RU366005"/>
    </source>
</evidence>
<keyword evidence="9" id="KW-0812">Transmembrane</keyword>